<dbReference type="InterPro" id="IPR000504">
    <property type="entry name" value="RRM_dom"/>
</dbReference>
<evidence type="ECO:0000256" key="4">
    <source>
        <dbReference type="ARBA" id="ARBA00022692"/>
    </source>
</evidence>
<evidence type="ECO:0000256" key="9">
    <source>
        <dbReference type="SAM" id="Phobius"/>
    </source>
</evidence>
<dbReference type="InterPro" id="IPR021139">
    <property type="entry name" value="NYN"/>
</dbReference>
<reference evidence="11" key="1">
    <citation type="journal article" date="2021" name="Sci. Rep.">
        <title>Diploid genomic architecture of Nitzschia inconspicua, an elite biomass production diatom.</title>
        <authorList>
            <person name="Oliver A."/>
            <person name="Podell S."/>
            <person name="Pinowska A."/>
            <person name="Traller J.C."/>
            <person name="Smith S.R."/>
            <person name="McClure R."/>
            <person name="Beliaev A."/>
            <person name="Bohutskyi P."/>
            <person name="Hill E.A."/>
            <person name="Rabines A."/>
            <person name="Zheng H."/>
            <person name="Allen L.Z."/>
            <person name="Kuo A."/>
            <person name="Grigoriev I.V."/>
            <person name="Allen A.E."/>
            <person name="Hazlebeck D."/>
            <person name="Allen E.E."/>
        </authorList>
    </citation>
    <scope>NUCLEOTIDE SEQUENCE</scope>
    <source>
        <strain evidence="11">Hildebrandi</strain>
    </source>
</reference>
<evidence type="ECO:0000256" key="1">
    <source>
        <dbReference type="ARBA" id="ARBA00004651"/>
    </source>
</evidence>
<evidence type="ECO:0000256" key="5">
    <source>
        <dbReference type="ARBA" id="ARBA00022989"/>
    </source>
</evidence>
<evidence type="ECO:0000256" key="7">
    <source>
        <dbReference type="ARBA" id="ARBA00023136"/>
    </source>
</evidence>
<dbReference type="EMBL" id="JAGRRH010000004">
    <property type="protein sequence ID" value="KAG7370593.1"/>
    <property type="molecule type" value="Genomic_DNA"/>
</dbReference>
<comment type="subcellular location">
    <subcellularLocation>
        <location evidence="1">Cell membrane</location>
        <topology evidence="1">Multi-pass membrane protein</topology>
    </subcellularLocation>
</comment>
<dbReference type="GO" id="GO:0003723">
    <property type="term" value="F:RNA binding"/>
    <property type="evidence" value="ECO:0007669"/>
    <property type="project" value="UniProtKB-UniRule"/>
</dbReference>
<evidence type="ECO:0000256" key="6">
    <source>
        <dbReference type="ARBA" id="ARBA00023065"/>
    </source>
</evidence>
<sequence>MIPPHRPVVIPDGTAVTSPSEINLESAMDADLKIPSLGPADVAIFWDYENVRIPAWCPPSMATQGIRNKVAKYGRIVEKRIYYDSRQPTELAAPRAELDLSGFTLVDCPSRNRKETLDKKLIVDVLCFAWERASMGSKACVVLITSDGDYSYAVARLRDIGVFTVVMYRPDNVAKVLIDNSNVVLSWEFDVLGGPPSKDDDESASAATIESSKSGCNKIIDERQIQEVRSKQPNEQKRPELSLHRDSALNAIGSSKSGCSKTIDETQIQEIKIKQPNQQQRNQFILLCNVVLNAQYSNVKEGISVYSSWALEAITAQSFYEKIGDKNRKLYQELRSLGTQKGYIEWGRRDLSINGKPIVKVRKRDERSDGLSLESYLRLTYSGLAILKPNISSQESDWIPVIPKRPPCDLPGVPERSNSEMISTSVPKATRNLFVGGLAWQTTENSMHSYFRQFGPLEKVVVMHGRGFGFVLFKHSNDAEGVLKHTEAHIVDKKIVDAKRGGFTITTTAFSPVTFHRRKPALSTTTLSTTATRLSLPLSVETESLLQDFASDIDVLSTLRPPRTDADISAPFTLISAGSSYTRLWTHSTWQQHSRPPHSRYARHVLRWHTSTTARQIFPTVLISVAWAIVLSLLSKRMPLFNAILDQVHGSTTAVSLLTTPLALLLTLRANFSLSRLQEARALLGRLVLHCRTLSGLLRVYTLPNAPRTTMAAARHLALLGWSVKAFVRGESCEESTKTFSTLLDDATTNWLIQGDLSNGLSLPANDPNNRLPKYQPPSRIALTGRLRKLCAIALEESEQCTGSCLTTPQLLIEEQIVNLEQIVGGCERLHSSPIPPTYSRHLSRVMSMFLFFMPVGLVASSMSLINTVLISAIASYVFVGIDEVGMEVENAFSLLPLQQLASAAHVGVRDQLVSLNDAPSLL</sequence>
<dbReference type="CDD" id="cd10910">
    <property type="entry name" value="PIN_limkain_b1_N_like"/>
    <property type="match status" value="1"/>
</dbReference>
<dbReference type="GO" id="GO:0004540">
    <property type="term" value="F:RNA nuclease activity"/>
    <property type="evidence" value="ECO:0007669"/>
    <property type="project" value="InterPro"/>
</dbReference>
<name>A0A9K3LYY2_9STRA</name>
<keyword evidence="6" id="KW-0406">Ion transport</keyword>
<dbReference type="Pfam" id="PF25539">
    <property type="entry name" value="Bestrophin_2"/>
    <property type="match status" value="1"/>
</dbReference>
<dbReference type="Pfam" id="PF00076">
    <property type="entry name" value="RRM_1"/>
    <property type="match status" value="1"/>
</dbReference>
<dbReference type="Pfam" id="PF01936">
    <property type="entry name" value="NYN"/>
    <property type="match status" value="1"/>
</dbReference>
<comment type="caution">
    <text evidence="11">The sequence shown here is derived from an EMBL/GenBank/DDBJ whole genome shotgun (WGS) entry which is preliminary data.</text>
</comment>
<dbReference type="OrthoDB" id="1368at2759"/>
<gene>
    <name evidence="11" type="ORF">IV203_019163</name>
</gene>
<evidence type="ECO:0000313" key="11">
    <source>
        <dbReference type="EMBL" id="KAG7370593.1"/>
    </source>
</evidence>
<feature type="transmembrane region" description="Helical" evidence="9">
    <location>
        <begin position="850"/>
        <end position="880"/>
    </location>
</feature>
<keyword evidence="2" id="KW-0813">Transport</keyword>
<evidence type="ECO:0000256" key="2">
    <source>
        <dbReference type="ARBA" id="ARBA00022448"/>
    </source>
</evidence>
<keyword evidence="5 9" id="KW-1133">Transmembrane helix</keyword>
<keyword evidence="8" id="KW-0694">RNA-binding</keyword>
<keyword evidence="12" id="KW-1185">Reference proteome</keyword>
<protein>
    <submittedName>
        <fullName evidence="11">Bestrophin, RFP-TM, chloride channel</fullName>
    </submittedName>
</protein>
<evidence type="ECO:0000313" key="12">
    <source>
        <dbReference type="Proteomes" id="UP000693970"/>
    </source>
</evidence>
<dbReference type="GO" id="GO:0005886">
    <property type="term" value="C:plasma membrane"/>
    <property type="evidence" value="ECO:0007669"/>
    <property type="project" value="UniProtKB-SubCell"/>
</dbReference>
<feature type="domain" description="RRM" evidence="10">
    <location>
        <begin position="431"/>
        <end position="512"/>
    </location>
</feature>
<dbReference type="PANTHER" id="PTHR33281:SF19">
    <property type="entry name" value="VOLTAGE-DEPENDENT ANION CHANNEL-FORMING PROTEIN YNEE"/>
    <property type="match status" value="1"/>
</dbReference>
<evidence type="ECO:0000256" key="8">
    <source>
        <dbReference type="PROSITE-ProRule" id="PRU00176"/>
    </source>
</evidence>
<keyword evidence="3" id="KW-1003">Cell membrane</keyword>
<accession>A0A9K3LYY2</accession>
<dbReference type="InterPro" id="IPR044669">
    <property type="entry name" value="YneE/VCCN1/2-like"/>
</dbReference>
<proteinExistence type="predicted"/>
<dbReference type="AlphaFoldDB" id="A0A9K3LYY2"/>
<evidence type="ECO:0000256" key="3">
    <source>
        <dbReference type="ARBA" id="ARBA00022475"/>
    </source>
</evidence>
<dbReference type="PROSITE" id="PS50102">
    <property type="entry name" value="RRM"/>
    <property type="match status" value="1"/>
</dbReference>
<keyword evidence="7 9" id="KW-0472">Membrane</keyword>
<organism evidence="11 12">
    <name type="scientific">Nitzschia inconspicua</name>
    <dbReference type="NCBI Taxonomy" id="303405"/>
    <lineage>
        <taxon>Eukaryota</taxon>
        <taxon>Sar</taxon>
        <taxon>Stramenopiles</taxon>
        <taxon>Ochrophyta</taxon>
        <taxon>Bacillariophyta</taxon>
        <taxon>Bacillariophyceae</taxon>
        <taxon>Bacillariophycidae</taxon>
        <taxon>Bacillariales</taxon>
        <taxon>Bacillariaceae</taxon>
        <taxon>Nitzschia</taxon>
    </lineage>
</organism>
<evidence type="ECO:0000259" key="10">
    <source>
        <dbReference type="PROSITE" id="PS50102"/>
    </source>
</evidence>
<dbReference type="SMART" id="SM00360">
    <property type="entry name" value="RRM"/>
    <property type="match status" value="1"/>
</dbReference>
<dbReference type="Proteomes" id="UP000693970">
    <property type="component" value="Unassembled WGS sequence"/>
</dbReference>
<dbReference type="GO" id="GO:0005254">
    <property type="term" value="F:chloride channel activity"/>
    <property type="evidence" value="ECO:0007669"/>
    <property type="project" value="InterPro"/>
</dbReference>
<keyword evidence="4 9" id="KW-0812">Transmembrane</keyword>
<reference evidence="11" key="2">
    <citation type="submission" date="2021-04" db="EMBL/GenBank/DDBJ databases">
        <authorList>
            <person name="Podell S."/>
        </authorList>
    </citation>
    <scope>NUCLEOTIDE SEQUENCE</scope>
    <source>
        <strain evidence="11">Hildebrandi</strain>
    </source>
</reference>
<dbReference type="PANTHER" id="PTHR33281">
    <property type="entry name" value="UPF0187 PROTEIN YNEE"/>
    <property type="match status" value="1"/>
</dbReference>